<dbReference type="KEGG" id="rle:pRL70096"/>
<name>Q1M9T3_RHIJ3</name>
<accession>Q1M9T3</accession>
<protein>
    <submittedName>
        <fullName evidence="1">Uncharacterized protein</fullName>
    </submittedName>
</protein>
<proteinExistence type="predicted"/>
<dbReference type="Proteomes" id="UP000006575">
    <property type="component" value="Plasmid pRL7"/>
</dbReference>
<keyword evidence="1" id="KW-0614">Plasmid</keyword>
<evidence type="ECO:0000313" key="2">
    <source>
        <dbReference type="Proteomes" id="UP000006575"/>
    </source>
</evidence>
<gene>
    <name evidence="1" type="ordered locus">pRL70096</name>
</gene>
<dbReference type="EnsemblBacteria" id="CAK11623">
    <property type="protein sequence ID" value="CAK11623"/>
    <property type="gene ID" value="pRL70096"/>
</dbReference>
<dbReference type="EMBL" id="AM236081">
    <property type="protein sequence ID" value="CAK11623.1"/>
    <property type="molecule type" value="Genomic_DNA"/>
</dbReference>
<keyword evidence="2" id="KW-1185">Reference proteome</keyword>
<reference evidence="1 2" key="1">
    <citation type="journal article" date="2006" name="Genome Biol.">
        <title>The genome of Rhizobium leguminosarum has recognizable core and accessory components.</title>
        <authorList>
            <person name="Young J.W."/>
            <person name="Crossman L.C."/>
            <person name="Johnston A.W.B."/>
            <person name="Thomson N.R."/>
            <person name="Ghazoui Z.F."/>
            <person name="Hull K.H."/>
            <person name="Wexler M."/>
            <person name="Curson A.R.J."/>
            <person name="Todd J.D."/>
            <person name="Poole P.S."/>
            <person name="Mauchline T.H."/>
            <person name="East A.K."/>
            <person name="Quail M.A."/>
            <person name="Churcher C."/>
            <person name="Arrowsmith C."/>
            <person name="Cherevach A."/>
            <person name="Chillingworth T."/>
            <person name="Clarke K."/>
            <person name="Cronin A."/>
            <person name="Davis P."/>
            <person name="Fraser A."/>
            <person name="Hance Z."/>
            <person name="Hauser H."/>
            <person name="Jagels K."/>
            <person name="Moule S."/>
            <person name="Mungall K."/>
            <person name="Norbertczak H."/>
            <person name="Rabbinowitsch E."/>
            <person name="Sanders M."/>
            <person name="Simmonds M."/>
            <person name="Whitehead S."/>
            <person name="Parkhill J."/>
        </authorList>
    </citation>
    <scope>NUCLEOTIDE SEQUENCE [LARGE SCALE GENOMIC DNA]</scope>
    <source>
        <strain evidence="2">DSM 114642 / LMG 32736 / 3841</strain>
    </source>
</reference>
<organism evidence="1 2">
    <name type="scientific">Rhizobium johnstonii (strain DSM 114642 / LMG 32736 / 3841)</name>
    <name type="common">Rhizobium leguminosarum bv. viciae</name>
    <dbReference type="NCBI Taxonomy" id="216596"/>
    <lineage>
        <taxon>Bacteria</taxon>
        <taxon>Pseudomonadati</taxon>
        <taxon>Pseudomonadota</taxon>
        <taxon>Alphaproteobacteria</taxon>
        <taxon>Hyphomicrobiales</taxon>
        <taxon>Rhizobiaceae</taxon>
        <taxon>Rhizobium/Agrobacterium group</taxon>
        <taxon>Rhizobium</taxon>
        <taxon>Rhizobium johnstonii</taxon>
    </lineage>
</organism>
<dbReference type="AlphaFoldDB" id="Q1M9T3"/>
<dbReference type="HOGENOM" id="CLU_2002052_0_0_5"/>
<geneLocation type="plasmid" evidence="1 2">
    <name>pRL7</name>
</geneLocation>
<sequence length="124" mass="13632">MCGERMKTPSLIGSVSIDVFFAIACSTAMWSRTSALAGCFQRNRHKVSRSHEVDPGHVDIFRAGDLAGVETVPFTLTSSVNAHLLFGAGSAPRRLFNSHGCLRSSVRFQMTSLYTRCPKIRPWA</sequence>
<evidence type="ECO:0000313" key="1">
    <source>
        <dbReference type="EMBL" id="CAK11623.1"/>
    </source>
</evidence>